<dbReference type="SUPFAM" id="SSF53187">
    <property type="entry name" value="Zn-dependent exopeptidases"/>
    <property type="match status" value="1"/>
</dbReference>
<evidence type="ECO:0000256" key="7">
    <source>
        <dbReference type="ARBA" id="ARBA00022833"/>
    </source>
</evidence>
<dbReference type="PANTHER" id="PTHR28570">
    <property type="entry name" value="ASPARTYL AMINOPEPTIDASE"/>
    <property type="match status" value="1"/>
</dbReference>
<evidence type="ECO:0000256" key="9">
    <source>
        <dbReference type="RuleBase" id="RU004386"/>
    </source>
</evidence>
<dbReference type="GO" id="GO:0008270">
    <property type="term" value="F:zinc ion binding"/>
    <property type="evidence" value="ECO:0007669"/>
    <property type="project" value="InterPro"/>
</dbReference>
<dbReference type="NCBIfam" id="NF002600">
    <property type="entry name" value="PRK02256.1"/>
    <property type="match status" value="1"/>
</dbReference>
<evidence type="ECO:0000256" key="2">
    <source>
        <dbReference type="ARBA" id="ARBA00008290"/>
    </source>
</evidence>
<keyword evidence="6 9" id="KW-0378">Hydrolase</keyword>
<keyword evidence="8 9" id="KW-0482">Metalloprotease</keyword>
<dbReference type="EC" id="3.4.11.-" evidence="10"/>
<dbReference type="Pfam" id="PF02127">
    <property type="entry name" value="Peptidase_M18"/>
    <property type="match status" value="1"/>
</dbReference>
<proteinExistence type="inferred from homology"/>
<evidence type="ECO:0000256" key="4">
    <source>
        <dbReference type="ARBA" id="ARBA00022670"/>
    </source>
</evidence>
<dbReference type="GO" id="GO:0004177">
    <property type="term" value="F:aminopeptidase activity"/>
    <property type="evidence" value="ECO:0007669"/>
    <property type="project" value="UniProtKB-KW"/>
</dbReference>
<dbReference type="STRING" id="1968527.B5M47_03730"/>
<organism evidence="11 12">
    <name type="scientific">candidate division CPR3 bacterium 4484_211</name>
    <dbReference type="NCBI Taxonomy" id="1968527"/>
    <lineage>
        <taxon>Bacteria</taxon>
        <taxon>Bacteria division CPR3</taxon>
    </lineage>
</organism>
<dbReference type="InterPro" id="IPR001948">
    <property type="entry name" value="Peptidase_M18"/>
</dbReference>
<evidence type="ECO:0000256" key="10">
    <source>
        <dbReference type="RuleBase" id="RU004387"/>
    </source>
</evidence>
<sequence>MSEEAKKSKLEEKLALKPKSCWEVWDKKTIDKVFAFAEDYKDFLGKAKTERLAVYEIRKLAEKEGFVEWGKFSKKADCFRAGDKVYLVNRNKTIILAVKGKRAVGDGLRFILAHIDSPRLDLKLRPLYEDTQLAFLKTHYYGGIKKYQWPALPLAMHGVIVLRSGRKIEVNVGDDPRDPIFMIGDLLPHLAKKQLEKKLKEAIGAEELNLVVGSIPLIAEKGVKEKVKLNILNLLNREYGIKEEDFVSADLEIVPAGRARDLGWDRSMVAGYGQDDRVCSYAAVRALFGVKRPEFTSVVILTDKEETGSRSNTGMTSRFWTDFVRKMLFVETGEESEIGLRDALAASEAISADVTAAFNPDHKDVYDPRNQAKMGFGLAVEKYTGHRGKYSTNEAHAEYMAKIRRVLSGARVPWQPAQLGKVDVGGGGTVAMFLAEYGMDVLDAGVALLNMHAPFEIASKADIYAAYLGYGAFLFAS</sequence>
<comment type="cofactor">
    <cofactor evidence="1 10">
        <name>Zn(2+)</name>
        <dbReference type="ChEBI" id="CHEBI:29105"/>
    </cofactor>
</comment>
<evidence type="ECO:0000256" key="6">
    <source>
        <dbReference type="ARBA" id="ARBA00022801"/>
    </source>
</evidence>
<evidence type="ECO:0000313" key="12">
    <source>
        <dbReference type="Proteomes" id="UP000192520"/>
    </source>
</evidence>
<dbReference type="InterPro" id="IPR023358">
    <property type="entry name" value="Peptidase_M18_dom2"/>
</dbReference>
<accession>A0A1W9NWJ6</accession>
<evidence type="ECO:0000256" key="1">
    <source>
        <dbReference type="ARBA" id="ARBA00001947"/>
    </source>
</evidence>
<comment type="similarity">
    <text evidence="2 9">Belongs to the peptidase M18 family.</text>
</comment>
<comment type="caution">
    <text evidence="11">The sequence shown here is derived from an EMBL/GenBank/DDBJ whole genome shotgun (WGS) entry which is preliminary data.</text>
</comment>
<evidence type="ECO:0000256" key="8">
    <source>
        <dbReference type="ARBA" id="ARBA00023049"/>
    </source>
</evidence>
<dbReference type="Proteomes" id="UP000192520">
    <property type="component" value="Unassembled WGS sequence"/>
</dbReference>
<dbReference type="GO" id="GO:0006508">
    <property type="term" value="P:proteolysis"/>
    <property type="evidence" value="ECO:0007669"/>
    <property type="project" value="UniProtKB-KW"/>
</dbReference>
<dbReference type="PRINTS" id="PR00932">
    <property type="entry name" value="AMINO1PTASE"/>
</dbReference>
<dbReference type="Gene3D" id="3.40.630.10">
    <property type="entry name" value="Zn peptidases"/>
    <property type="match status" value="1"/>
</dbReference>
<evidence type="ECO:0000313" key="11">
    <source>
        <dbReference type="EMBL" id="OQX50536.1"/>
    </source>
</evidence>
<keyword evidence="7 9" id="KW-0862">Zinc</keyword>
<keyword evidence="3 9" id="KW-0031">Aminopeptidase</keyword>
<dbReference type="AlphaFoldDB" id="A0A1W9NWJ6"/>
<dbReference type="PANTHER" id="PTHR28570:SF2">
    <property type="entry name" value="M18 FAMILY AMINOPEPTIDASE 1-RELATED"/>
    <property type="match status" value="1"/>
</dbReference>
<dbReference type="GO" id="GO:0005737">
    <property type="term" value="C:cytoplasm"/>
    <property type="evidence" value="ECO:0007669"/>
    <property type="project" value="UniProtKB-ARBA"/>
</dbReference>
<dbReference type="EMBL" id="MZGJ01000031">
    <property type="protein sequence ID" value="OQX50536.1"/>
    <property type="molecule type" value="Genomic_DNA"/>
</dbReference>
<keyword evidence="4 9" id="KW-0645">Protease</keyword>
<reference evidence="12" key="1">
    <citation type="submission" date="2017-03" db="EMBL/GenBank/DDBJ databases">
        <title>Novel pathways for hydrocarbon cycling and metabolic interdependencies in hydrothermal sediment communities.</title>
        <authorList>
            <person name="Dombrowski N."/>
            <person name="Seitz K."/>
            <person name="Teske A."/>
            <person name="Baker B."/>
        </authorList>
    </citation>
    <scope>NUCLEOTIDE SEQUENCE [LARGE SCALE GENOMIC DNA]</scope>
</reference>
<evidence type="ECO:0000256" key="3">
    <source>
        <dbReference type="ARBA" id="ARBA00022438"/>
    </source>
</evidence>
<protein>
    <recommendedName>
        <fullName evidence="10">M18 family aminopeptidase</fullName>
        <ecNumber evidence="10">3.4.11.-</ecNumber>
    </recommendedName>
</protein>
<dbReference type="SUPFAM" id="SSF101821">
    <property type="entry name" value="Aminopeptidase/glucanase lid domain"/>
    <property type="match status" value="1"/>
</dbReference>
<evidence type="ECO:0000256" key="5">
    <source>
        <dbReference type="ARBA" id="ARBA00022723"/>
    </source>
</evidence>
<dbReference type="Gene3D" id="2.30.250.10">
    <property type="entry name" value="Aminopeptidase i, Domain 2"/>
    <property type="match status" value="1"/>
</dbReference>
<name>A0A1W9NWJ6_UNCC3</name>
<keyword evidence="5 9" id="KW-0479">Metal-binding</keyword>
<gene>
    <name evidence="11" type="ORF">B5M47_03730</name>
</gene>
<dbReference type="GO" id="GO:0008237">
    <property type="term" value="F:metallopeptidase activity"/>
    <property type="evidence" value="ECO:0007669"/>
    <property type="project" value="UniProtKB-KW"/>
</dbReference>